<accession>A0A4C1Y9Y2</accession>
<reference evidence="6 7" key="1">
    <citation type="journal article" date="2019" name="Commun. Biol.">
        <title>The bagworm genome reveals a unique fibroin gene that provides high tensile strength.</title>
        <authorList>
            <person name="Kono N."/>
            <person name="Nakamura H."/>
            <person name="Ohtoshi R."/>
            <person name="Tomita M."/>
            <person name="Numata K."/>
            <person name="Arakawa K."/>
        </authorList>
    </citation>
    <scope>NUCLEOTIDE SEQUENCE [LARGE SCALE GENOMIC DNA]</scope>
</reference>
<dbReference type="Proteomes" id="UP000299102">
    <property type="component" value="Unassembled WGS sequence"/>
</dbReference>
<dbReference type="OrthoDB" id="5814848at2759"/>
<dbReference type="Pfam" id="PF19028">
    <property type="entry name" value="TSP1_spondin"/>
    <property type="match status" value="1"/>
</dbReference>
<evidence type="ECO:0000313" key="6">
    <source>
        <dbReference type="EMBL" id="GBP71439.1"/>
    </source>
</evidence>
<dbReference type="EMBL" id="BGZK01001109">
    <property type="protein sequence ID" value="GBP71439.1"/>
    <property type="molecule type" value="Genomic_DNA"/>
</dbReference>
<dbReference type="AlphaFoldDB" id="A0A4C1Y9Y2"/>
<keyword evidence="4" id="KW-1133">Transmembrane helix</keyword>
<evidence type="ECO:0000256" key="2">
    <source>
        <dbReference type="ARBA" id="ARBA00023157"/>
    </source>
</evidence>
<evidence type="ECO:0000313" key="7">
    <source>
        <dbReference type="Proteomes" id="UP000299102"/>
    </source>
</evidence>
<keyword evidence="1" id="KW-0732">Signal</keyword>
<comment type="caution">
    <text evidence="6">The sequence shown here is derived from an EMBL/GenBank/DDBJ whole genome shotgun (WGS) entry which is preliminary data.</text>
</comment>
<dbReference type="InterPro" id="IPR000884">
    <property type="entry name" value="TSP1_rpt"/>
</dbReference>
<evidence type="ECO:0000256" key="4">
    <source>
        <dbReference type="SAM" id="Phobius"/>
    </source>
</evidence>
<evidence type="ECO:0000259" key="5">
    <source>
        <dbReference type="Pfam" id="PF19028"/>
    </source>
</evidence>
<evidence type="ECO:0000256" key="1">
    <source>
        <dbReference type="ARBA" id="ARBA00022729"/>
    </source>
</evidence>
<evidence type="ECO:0000256" key="3">
    <source>
        <dbReference type="ARBA" id="ARBA00023180"/>
    </source>
</evidence>
<keyword evidence="7" id="KW-1185">Reference proteome</keyword>
<proteinExistence type="predicted"/>
<dbReference type="Gene3D" id="2.20.100.10">
    <property type="entry name" value="Thrombospondin type-1 (TSP1) repeat"/>
    <property type="match status" value="2"/>
</dbReference>
<dbReference type="SUPFAM" id="SSF82895">
    <property type="entry name" value="TSP-1 type 1 repeat"/>
    <property type="match status" value="3"/>
</dbReference>
<feature type="transmembrane region" description="Helical" evidence="4">
    <location>
        <begin position="613"/>
        <end position="633"/>
    </location>
</feature>
<feature type="domain" description="Spondin-like TSP1" evidence="5">
    <location>
        <begin position="280"/>
        <end position="328"/>
    </location>
</feature>
<dbReference type="InterPro" id="IPR051418">
    <property type="entry name" value="Spondin/Thrombospondin_T1"/>
</dbReference>
<keyword evidence="4" id="KW-0472">Membrane</keyword>
<keyword evidence="4" id="KW-0812">Transmembrane</keyword>
<name>A0A4C1Y9Y2_EUMVA</name>
<sequence>MCGSGNPLRETGACSQPCRLLPRRAAMSAEQPQPTCVDLCSDPLACTRMSESSIADVLFPSSLIYLDSTDPDLPQCVCANVTLEILPSDSDCVLAQGTECGEGRVLRAARCLVKDLEVPMDVCRKYRPLSGPNRVHDPVTDGLIYDEQFPGLLRGACTVACARDCATDAWGEWGPCAAEAGSLAAFRFRTREVIEEGSSGGRECGATLQRSTCELAAPRWHAGDWGVCAPRRALCGHALINRTVLCVGANGTPLEESACAGAGPAPPRQAACRAPCPNDCVVSAWSDWSPCEQTKWGGRRDRTRVLLRGANDGGAECPQLVEAEPCAPHLHSWHLAPWDDCQPLGGSPCGEGIKKRAVRCLRSDGVFVNDSFCPNATAMEVRESWCYVPCGVDCVLAEWGPWDASACACGDTSALRHMRRNRQRLVAAVWPGRACGALEQRAPCPREPCMRLVATPLMACRIRTVNGSESELACGWGAEVSEARCRLAGAGGALQPWRCAPALPGRIVSAPMHYQEHVCKVECGCGVDGIAGPWGRWGACRGGARSRTRQLLIPPRTYCRDITRYVTIEWANCTEGVEVPDLLALDDGIEMTKHDWLDKTQYHDGYIEGSGSVLALVWTSTVILCLYGCFMLYRGFLRHFRAAEFRGFLLCLASLLLLQSKHTPHVVLQECIYNVYAYTYTAETHYMPQEQEDEDHYEGVDVRHTKMIMRKLKRR</sequence>
<protein>
    <submittedName>
        <fullName evidence="6">Thrombospondin type-1 domain-containing protein 7A</fullName>
    </submittedName>
</protein>
<dbReference type="FunFam" id="2.20.100.10:FF:000019">
    <property type="entry name" value="Thrombospondin type 1 domain containing 7A"/>
    <property type="match status" value="1"/>
</dbReference>
<dbReference type="InterPro" id="IPR044004">
    <property type="entry name" value="TSP1_spondin_dom"/>
</dbReference>
<keyword evidence="2" id="KW-1015">Disulfide bond</keyword>
<dbReference type="PANTHER" id="PTHR11311:SF15">
    <property type="entry name" value="SPONDIN-2"/>
    <property type="match status" value="1"/>
</dbReference>
<dbReference type="STRING" id="151549.A0A4C1Y9Y2"/>
<keyword evidence="3" id="KW-0325">Glycoprotein</keyword>
<gene>
    <name evidence="6" type="primary">THSD7A</name>
    <name evidence="6" type="ORF">EVAR_46244_1</name>
</gene>
<dbReference type="PROSITE" id="PS50092">
    <property type="entry name" value="TSP1"/>
    <property type="match status" value="1"/>
</dbReference>
<dbReference type="InterPro" id="IPR036383">
    <property type="entry name" value="TSP1_rpt_sf"/>
</dbReference>
<organism evidence="6 7">
    <name type="scientific">Eumeta variegata</name>
    <name type="common">Bagworm moth</name>
    <name type="synonym">Eumeta japonica</name>
    <dbReference type="NCBI Taxonomy" id="151549"/>
    <lineage>
        <taxon>Eukaryota</taxon>
        <taxon>Metazoa</taxon>
        <taxon>Ecdysozoa</taxon>
        <taxon>Arthropoda</taxon>
        <taxon>Hexapoda</taxon>
        <taxon>Insecta</taxon>
        <taxon>Pterygota</taxon>
        <taxon>Neoptera</taxon>
        <taxon>Endopterygota</taxon>
        <taxon>Lepidoptera</taxon>
        <taxon>Glossata</taxon>
        <taxon>Ditrysia</taxon>
        <taxon>Tineoidea</taxon>
        <taxon>Psychidae</taxon>
        <taxon>Oiketicinae</taxon>
        <taxon>Eumeta</taxon>
    </lineage>
</organism>
<dbReference type="SMART" id="SM00209">
    <property type="entry name" value="TSP1"/>
    <property type="match status" value="3"/>
</dbReference>
<dbReference type="PANTHER" id="PTHR11311">
    <property type="entry name" value="SPONDIN"/>
    <property type="match status" value="1"/>
</dbReference>